<dbReference type="Gene3D" id="1.10.510.10">
    <property type="entry name" value="Transferase(Phosphotransferase) domain 1"/>
    <property type="match status" value="1"/>
</dbReference>
<feature type="domain" description="Protein kinase" evidence="1">
    <location>
        <begin position="139"/>
        <end position="503"/>
    </location>
</feature>
<dbReference type="GO" id="GO:0005524">
    <property type="term" value="F:ATP binding"/>
    <property type="evidence" value="ECO:0007669"/>
    <property type="project" value="InterPro"/>
</dbReference>
<comment type="caution">
    <text evidence="2">The sequence shown here is derived from an EMBL/GenBank/DDBJ whole genome shotgun (WGS) entry which is preliminary data.</text>
</comment>
<dbReference type="GO" id="GO:0004674">
    <property type="term" value="F:protein serine/threonine kinase activity"/>
    <property type="evidence" value="ECO:0007669"/>
    <property type="project" value="TreeGrafter"/>
</dbReference>
<sequence length="516" mass="58745">MGDEPVRRVGLYDPERVKCILDRGHEFLPSPPSIHPRSGENIPTDPEDEIRVIQNELDKEMLFNAMEMDHKRAWFIPQDRIHKILTLERVQRIVGGLKCFAGREDKQGLAKEIHSGSKINKRPPCLKLLAALIGNDQTEEIANHMEDGTNDACFPLSIKGCSNKQEIDTCFQKHESHKTIDDYHRPNMRHGVRHPEGFFALKKLNPGISDHIVDEETFNMELASLLFSQDHSSGVPGHLIQALATFQIVKPGTQNSTWYFLFDWAEGNLSNFWEKNNDLVRNRDHLPWMANQLHGLAKALNSVHNERSNTIGFFPRVNSKTLYGRHGDISPSNFLWFNSQPSPGILCLADFGLGRLHRQVSRSKQNPNIPHTATYRAPEFDISTPSISRKSDIFSLGCVFFEYVVWFFGGFEALELSSNERKSEDIHGFFSDIFFTFTNDFGAPDHQATIKMQVKEQIQGLKDDPDCCQYLSHLLDIIGNEMLQPEPADRISSARLEEKMGLLSRACEDDPEYCGL</sequence>
<dbReference type="InterPro" id="IPR011009">
    <property type="entry name" value="Kinase-like_dom_sf"/>
</dbReference>
<dbReference type="AlphaFoldDB" id="A0AAN9UD71"/>
<dbReference type="SMART" id="SM00220">
    <property type="entry name" value="S_TKc"/>
    <property type="match status" value="1"/>
</dbReference>
<dbReference type="InterPro" id="IPR000719">
    <property type="entry name" value="Prot_kinase_dom"/>
</dbReference>
<evidence type="ECO:0000259" key="1">
    <source>
        <dbReference type="PROSITE" id="PS50011"/>
    </source>
</evidence>
<dbReference type="SUPFAM" id="SSF56112">
    <property type="entry name" value="Protein kinase-like (PK-like)"/>
    <property type="match status" value="1"/>
</dbReference>
<organism evidence="2 3">
    <name type="scientific">Diatrype stigma</name>
    <dbReference type="NCBI Taxonomy" id="117547"/>
    <lineage>
        <taxon>Eukaryota</taxon>
        <taxon>Fungi</taxon>
        <taxon>Dikarya</taxon>
        <taxon>Ascomycota</taxon>
        <taxon>Pezizomycotina</taxon>
        <taxon>Sordariomycetes</taxon>
        <taxon>Xylariomycetidae</taxon>
        <taxon>Xylariales</taxon>
        <taxon>Diatrypaceae</taxon>
        <taxon>Diatrype</taxon>
    </lineage>
</organism>
<dbReference type="PANTHER" id="PTHR24359:SF37">
    <property type="entry name" value="PROTEIN KINASE DOMAIN-CONTAINING PROTEIN"/>
    <property type="match status" value="1"/>
</dbReference>
<keyword evidence="3" id="KW-1185">Reference proteome</keyword>
<evidence type="ECO:0000313" key="2">
    <source>
        <dbReference type="EMBL" id="KAK7744751.1"/>
    </source>
</evidence>
<dbReference type="PROSITE" id="PS50011">
    <property type="entry name" value="PROTEIN_KINASE_DOM"/>
    <property type="match status" value="1"/>
</dbReference>
<gene>
    <name evidence="2" type="ORF">SLS62_010053</name>
</gene>
<dbReference type="EMBL" id="JAKJXP020000116">
    <property type="protein sequence ID" value="KAK7744751.1"/>
    <property type="molecule type" value="Genomic_DNA"/>
</dbReference>
<evidence type="ECO:0000313" key="3">
    <source>
        <dbReference type="Proteomes" id="UP001320420"/>
    </source>
</evidence>
<name>A0AAN9UD71_9PEZI</name>
<dbReference type="PANTHER" id="PTHR24359">
    <property type="entry name" value="SERINE/THREONINE-PROTEIN KINASE SBK1"/>
    <property type="match status" value="1"/>
</dbReference>
<reference evidence="2 3" key="1">
    <citation type="submission" date="2024-02" db="EMBL/GenBank/DDBJ databases">
        <title>De novo assembly and annotation of 12 fungi associated with fruit tree decline syndrome in Ontario, Canada.</title>
        <authorList>
            <person name="Sulman M."/>
            <person name="Ellouze W."/>
            <person name="Ilyukhin E."/>
        </authorList>
    </citation>
    <scope>NUCLEOTIDE SEQUENCE [LARGE SCALE GENOMIC DNA]</scope>
    <source>
        <strain evidence="2 3">M11/M66-122</strain>
    </source>
</reference>
<dbReference type="Proteomes" id="UP001320420">
    <property type="component" value="Unassembled WGS sequence"/>
</dbReference>
<protein>
    <recommendedName>
        <fullName evidence="1">Protein kinase domain-containing protein</fullName>
    </recommendedName>
</protein>
<proteinExistence type="predicted"/>
<accession>A0AAN9UD71</accession>
<dbReference type="Pfam" id="PF00069">
    <property type="entry name" value="Pkinase"/>
    <property type="match status" value="1"/>
</dbReference>